<keyword evidence="5 6" id="KW-0472">Membrane</keyword>
<gene>
    <name evidence="7" type="ORF">J4Q44_G00042490</name>
</gene>
<evidence type="ECO:0000313" key="7">
    <source>
        <dbReference type="EMBL" id="KAK6324907.1"/>
    </source>
</evidence>
<keyword evidence="8" id="KW-1185">Reference proteome</keyword>
<feature type="transmembrane region" description="Helical" evidence="6">
    <location>
        <begin position="122"/>
        <end position="139"/>
    </location>
</feature>
<evidence type="ECO:0000256" key="4">
    <source>
        <dbReference type="ARBA" id="ARBA00022989"/>
    </source>
</evidence>
<evidence type="ECO:0000256" key="6">
    <source>
        <dbReference type="SAM" id="Phobius"/>
    </source>
</evidence>
<dbReference type="EMBL" id="JAGTTL010000003">
    <property type="protein sequence ID" value="KAK6324907.1"/>
    <property type="molecule type" value="Genomic_DNA"/>
</dbReference>
<feature type="transmembrane region" description="Helical" evidence="6">
    <location>
        <begin position="151"/>
        <end position="172"/>
    </location>
</feature>
<dbReference type="PANTHER" id="PTHR23320:SF129">
    <property type="entry name" value="MEMBRANE-SPANNING 4-DOMAINS SUBFAMILY A MEMBER 15"/>
    <property type="match status" value="1"/>
</dbReference>
<dbReference type="Proteomes" id="UP001356427">
    <property type="component" value="Unassembled WGS sequence"/>
</dbReference>
<feature type="transmembrane region" description="Helical" evidence="6">
    <location>
        <begin position="90"/>
        <end position="110"/>
    </location>
</feature>
<evidence type="ECO:0000256" key="2">
    <source>
        <dbReference type="ARBA" id="ARBA00009565"/>
    </source>
</evidence>
<organism evidence="7 8">
    <name type="scientific">Coregonus suidteri</name>
    <dbReference type="NCBI Taxonomy" id="861788"/>
    <lineage>
        <taxon>Eukaryota</taxon>
        <taxon>Metazoa</taxon>
        <taxon>Chordata</taxon>
        <taxon>Craniata</taxon>
        <taxon>Vertebrata</taxon>
        <taxon>Euteleostomi</taxon>
        <taxon>Actinopterygii</taxon>
        <taxon>Neopterygii</taxon>
        <taxon>Teleostei</taxon>
        <taxon>Protacanthopterygii</taxon>
        <taxon>Salmoniformes</taxon>
        <taxon>Salmonidae</taxon>
        <taxon>Coregoninae</taxon>
        <taxon>Coregonus</taxon>
    </lineage>
</organism>
<evidence type="ECO:0000256" key="3">
    <source>
        <dbReference type="ARBA" id="ARBA00022692"/>
    </source>
</evidence>
<comment type="caution">
    <text evidence="7">The sequence shown here is derived from an EMBL/GenBank/DDBJ whole genome shotgun (WGS) entry which is preliminary data.</text>
</comment>
<dbReference type="Pfam" id="PF04103">
    <property type="entry name" value="CD20"/>
    <property type="match status" value="1"/>
</dbReference>
<comment type="subcellular location">
    <subcellularLocation>
        <location evidence="1">Membrane</location>
        <topology evidence="1">Multi-pass membrane protein</topology>
    </subcellularLocation>
</comment>
<dbReference type="InterPro" id="IPR030417">
    <property type="entry name" value="MS4A"/>
</dbReference>
<reference evidence="7 8" key="1">
    <citation type="submission" date="2021-04" db="EMBL/GenBank/DDBJ databases">
        <authorList>
            <person name="De Guttry C."/>
            <person name="Zahm M."/>
            <person name="Klopp C."/>
            <person name="Cabau C."/>
            <person name="Louis A."/>
            <person name="Berthelot C."/>
            <person name="Parey E."/>
            <person name="Roest Crollius H."/>
            <person name="Montfort J."/>
            <person name="Robinson-Rechavi M."/>
            <person name="Bucao C."/>
            <person name="Bouchez O."/>
            <person name="Gislard M."/>
            <person name="Lluch J."/>
            <person name="Milhes M."/>
            <person name="Lampietro C."/>
            <person name="Lopez Roques C."/>
            <person name="Donnadieu C."/>
            <person name="Braasch I."/>
            <person name="Desvignes T."/>
            <person name="Postlethwait J."/>
            <person name="Bobe J."/>
            <person name="Wedekind C."/>
            <person name="Guiguen Y."/>
        </authorList>
    </citation>
    <scope>NUCLEOTIDE SEQUENCE [LARGE SCALE GENOMIC DNA]</scope>
    <source>
        <strain evidence="7">Cs_M1</strain>
        <tissue evidence="7">Blood</tissue>
    </source>
</reference>
<keyword evidence="4 6" id="KW-1133">Transmembrane helix</keyword>
<evidence type="ECO:0000256" key="5">
    <source>
        <dbReference type="ARBA" id="ARBA00023136"/>
    </source>
</evidence>
<dbReference type="PANTHER" id="PTHR23320">
    <property type="entry name" value="MEMBRANE-SPANNING 4-DOMAINS SUBFAMILY A MS4A -RELATED"/>
    <property type="match status" value="1"/>
</dbReference>
<dbReference type="InterPro" id="IPR007237">
    <property type="entry name" value="CD20-like"/>
</dbReference>
<accession>A0AAN8REX0</accession>
<name>A0AAN8REX0_9TELE</name>
<protein>
    <submittedName>
        <fullName evidence="7">Uncharacterized protein</fullName>
    </submittedName>
</protein>
<dbReference type="GO" id="GO:0016020">
    <property type="term" value="C:membrane"/>
    <property type="evidence" value="ECO:0007669"/>
    <property type="project" value="UniProtKB-SubCell"/>
</dbReference>
<proteinExistence type="inferred from homology"/>
<comment type="similarity">
    <text evidence="2">Belongs to the MS4A family.</text>
</comment>
<sequence>MTVEVQTVTKTVATNVYIDYCITVSQDEGSASGHTNVILYLKGKGLQSARMAVSVSRDLSVSVTTDVNAAKLTDRRQALRESIQKGEAKALGVSQVMIGVMVMSYSIPLLSTEFTEVVTFGVPWWSGLSFIAAGVVAIVMEKQSSMKSLSVCMVVTLVVSLVSLLALIFYFIDLHNNPETQCNHPTDQPTYYMELECDHQHYATMFSYGVKSCLLLFTIIQITISSTLSYILYKERRSYGPYSSLNQDVASTPIMVTAPDFN</sequence>
<feature type="transmembrane region" description="Helical" evidence="6">
    <location>
        <begin position="214"/>
        <end position="233"/>
    </location>
</feature>
<dbReference type="AlphaFoldDB" id="A0AAN8REX0"/>
<evidence type="ECO:0000313" key="8">
    <source>
        <dbReference type="Proteomes" id="UP001356427"/>
    </source>
</evidence>
<evidence type="ECO:0000256" key="1">
    <source>
        <dbReference type="ARBA" id="ARBA00004141"/>
    </source>
</evidence>
<keyword evidence="3 6" id="KW-0812">Transmembrane</keyword>